<gene>
    <name evidence="2" type="ORF">ENN70_01705</name>
    <name evidence="4" type="ORF">ENR21_06080</name>
    <name evidence="3" type="ORF">ENW66_09870</name>
</gene>
<dbReference type="EMBL" id="DSQD01000190">
    <property type="protein sequence ID" value="HGF87936.1"/>
    <property type="molecule type" value="Genomic_DNA"/>
</dbReference>
<comment type="caution">
    <text evidence="3">The sequence shown here is derived from an EMBL/GenBank/DDBJ whole genome shotgun (WGS) entry which is preliminary data.</text>
</comment>
<sequence length="61" mass="7191">MGKTGSVTWVKIKKRNSNEYRLVPTKWQDYKKPGPNQKYTSDGKRRRRIKRSPKSILGVRS</sequence>
<evidence type="ECO:0000313" key="3">
    <source>
        <dbReference type="EMBL" id="HFW33234.1"/>
    </source>
</evidence>
<dbReference type="AlphaFoldDB" id="A0A7C3MAM8"/>
<evidence type="ECO:0000256" key="1">
    <source>
        <dbReference type="SAM" id="MobiDB-lite"/>
    </source>
</evidence>
<dbReference type="EMBL" id="DTLB01000052">
    <property type="protein sequence ID" value="HFW33234.1"/>
    <property type="molecule type" value="Genomic_DNA"/>
</dbReference>
<dbReference type="Pfam" id="PF17299">
    <property type="entry name" value="DUF5350"/>
    <property type="match status" value="1"/>
</dbReference>
<protein>
    <recommendedName>
        <fullName evidence="5">DUF5350 family protein</fullName>
    </recommendedName>
</protein>
<reference evidence="3" key="1">
    <citation type="journal article" date="2020" name="mSystems">
        <title>Genome- and Community-Level Interaction Insights into Carbon Utilization and Element Cycling Functions of Hydrothermarchaeota in Hydrothermal Sediment.</title>
        <authorList>
            <person name="Zhou Z."/>
            <person name="Liu Y."/>
            <person name="Xu W."/>
            <person name="Pan J."/>
            <person name="Luo Z.H."/>
            <person name="Li M."/>
        </authorList>
    </citation>
    <scope>NUCLEOTIDE SEQUENCE [LARGE SCALE GENOMIC DNA]</scope>
    <source>
        <strain evidence="2">SpSt-12</strain>
        <strain evidence="4">SpSt-38</strain>
        <strain evidence="3">SpSt-87</strain>
    </source>
</reference>
<dbReference type="InterPro" id="IPR035258">
    <property type="entry name" value="DUF5350"/>
</dbReference>
<dbReference type="EMBL" id="DSCQ01000021">
    <property type="protein sequence ID" value="HET20827.1"/>
    <property type="molecule type" value="Genomic_DNA"/>
</dbReference>
<evidence type="ECO:0008006" key="5">
    <source>
        <dbReference type="Google" id="ProtNLM"/>
    </source>
</evidence>
<evidence type="ECO:0000313" key="2">
    <source>
        <dbReference type="EMBL" id="HET20827.1"/>
    </source>
</evidence>
<accession>A0A7C3MAM8</accession>
<proteinExistence type="predicted"/>
<evidence type="ECO:0000313" key="4">
    <source>
        <dbReference type="EMBL" id="HGF87936.1"/>
    </source>
</evidence>
<name>A0A7C3MAM8_ARCFL</name>
<feature type="compositionally biased region" description="Basic residues" evidence="1">
    <location>
        <begin position="44"/>
        <end position="53"/>
    </location>
</feature>
<feature type="region of interest" description="Disordered" evidence="1">
    <location>
        <begin position="23"/>
        <end position="61"/>
    </location>
</feature>
<organism evidence="3">
    <name type="scientific">Archaeoglobus fulgidus</name>
    <dbReference type="NCBI Taxonomy" id="2234"/>
    <lineage>
        <taxon>Archaea</taxon>
        <taxon>Methanobacteriati</taxon>
        <taxon>Methanobacteriota</taxon>
        <taxon>Archaeoglobi</taxon>
        <taxon>Archaeoglobales</taxon>
        <taxon>Archaeoglobaceae</taxon>
        <taxon>Archaeoglobus</taxon>
    </lineage>
</organism>